<proteinExistence type="predicted"/>
<keyword evidence="1" id="KW-0812">Transmembrane</keyword>
<organism evidence="2 3">
    <name type="scientific">Leptospira brenneri</name>
    <dbReference type="NCBI Taxonomy" id="2023182"/>
    <lineage>
        <taxon>Bacteria</taxon>
        <taxon>Pseudomonadati</taxon>
        <taxon>Spirochaetota</taxon>
        <taxon>Spirochaetia</taxon>
        <taxon>Leptospirales</taxon>
        <taxon>Leptospiraceae</taxon>
        <taxon>Leptospira</taxon>
    </lineage>
</organism>
<feature type="transmembrane region" description="Helical" evidence="1">
    <location>
        <begin position="86"/>
        <end position="108"/>
    </location>
</feature>
<dbReference type="OrthoDB" id="345314at2"/>
<keyword evidence="1" id="KW-0472">Membrane</keyword>
<protein>
    <submittedName>
        <fullName evidence="2">Uncharacterized protein</fullName>
    </submittedName>
</protein>
<dbReference type="RefSeq" id="WP_100791923.1">
    <property type="nucleotide sequence ID" value="NZ_NPDQ01000008.1"/>
</dbReference>
<name>A0A2M9XY31_9LEPT</name>
<dbReference type="EMBL" id="RQFP01000008">
    <property type="protein sequence ID" value="TGK92906.1"/>
    <property type="molecule type" value="Genomic_DNA"/>
</dbReference>
<dbReference type="NCBIfam" id="NF047761">
    <property type="entry name" value="LBF_4227_fam"/>
    <property type="match status" value="1"/>
</dbReference>
<accession>A0A2M9XY31</accession>
<evidence type="ECO:0000313" key="3">
    <source>
        <dbReference type="Proteomes" id="UP000297891"/>
    </source>
</evidence>
<dbReference type="Proteomes" id="UP000297891">
    <property type="component" value="Unassembled WGS sequence"/>
</dbReference>
<evidence type="ECO:0000313" key="2">
    <source>
        <dbReference type="EMBL" id="TGK92906.1"/>
    </source>
</evidence>
<keyword evidence="1" id="KW-1133">Transmembrane helix</keyword>
<evidence type="ECO:0000256" key="1">
    <source>
        <dbReference type="SAM" id="Phobius"/>
    </source>
</evidence>
<dbReference type="AlphaFoldDB" id="A0A2M9XY31"/>
<comment type="caution">
    <text evidence="2">The sequence shown here is derived from an EMBL/GenBank/DDBJ whole genome shotgun (WGS) entry which is preliminary data.</text>
</comment>
<dbReference type="InterPro" id="IPR058179">
    <property type="entry name" value="LBF_4227-like"/>
</dbReference>
<sequence length="111" mass="12658">MDEKQNKQRKKGGIKAAFEDLVVKLISYVEVMTIYIQKNLQIYIKNLVLSSVWVFTSIFLIFLGLVYISYGVYLSFQKFLSAGDPILASFGTGFGFLIFAILFLSLVLRKK</sequence>
<keyword evidence="3" id="KW-1185">Reference proteome</keyword>
<feature type="transmembrane region" description="Helical" evidence="1">
    <location>
        <begin position="47"/>
        <end position="74"/>
    </location>
</feature>
<gene>
    <name evidence="2" type="ORF">EHQ30_11780</name>
</gene>
<reference evidence="2" key="1">
    <citation type="journal article" date="2019" name="PLoS Negl. Trop. Dis.">
        <title>Revisiting the worldwide diversity of Leptospira species in the environment.</title>
        <authorList>
            <person name="Vincent A.T."/>
            <person name="Schiettekatte O."/>
            <person name="Bourhy P."/>
            <person name="Veyrier F.J."/>
            <person name="Picardeau M."/>
        </authorList>
    </citation>
    <scope>NUCLEOTIDE SEQUENCE [LARGE SCALE GENOMIC DNA]</scope>
    <source>
        <strain evidence="2">201800277</strain>
    </source>
</reference>